<accession>H1V4B0</accession>
<dbReference type="VEuPathDB" id="FungiDB:CH63R_05257"/>
<dbReference type="STRING" id="759273.H1V4B0"/>
<dbReference type="HOGENOM" id="CLU_1796332_0_0_1"/>
<dbReference type="Proteomes" id="UP000007174">
    <property type="component" value="Unassembled WGS sequence"/>
</dbReference>
<dbReference type="EMBL" id="CACQ02001383">
    <property type="protein sequence ID" value="CCF35062.1"/>
    <property type="molecule type" value="Genomic_DNA"/>
</dbReference>
<evidence type="ECO:0000313" key="3">
    <source>
        <dbReference type="Proteomes" id="UP000007174"/>
    </source>
</evidence>
<sequence>MQATLRKQQLARQKVSNLSHAREEEQVRLTQEQNRAGRTDSLSSSWETELSAALETAGTNGEGGLLPSAAVLKARLAAVSARRDVTRKMAGALKGRSKDLEVKYRRVVAMCTGEPEDQVDASEKGELEVERVRRFLGGVEGVVH</sequence>
<dbReference type="eggNOG" id="ENOG502QPWC">
    <property type="taxonomic scope" value="Eukaryota"/>
</dbReference>
<protein>
    <submittedName>
        <fullName evidence="2">Uncharacterized protein</fullName>
    </submittedName>
</protein>
<feature type="compositionally biased region" description="Polar residues" evidence="1">
    <location>
        <begin position="1"/>
        <end position="19"/>
    </location>
</feature>
<gene>
    <name evidence="2" type="ORF">CH063_06922</name>
</gene>
<feature type="compositionally biased region" description="Polar residues" evidence="1">
    <location>
        <begin position="28"/>
        <end position="47"/>
    </location>
</feature>
<name>H1V4B0_COLHI</name>
<evidence type="ECO:0000313" key="2">
    <source>
        <dbReference type="EMBL" id="CCF35062.1"/>
    </source>
</evidence>
<dbReference type="AlphaFoldDB" id="H1V4B0"/>
<reference evidence="3" key="1">
    <citation type="journal article" date="2012" name="Nat. Genet.">
        <title>Lifestyle transitions in plant pathogenic Colletotrichum fungi deciphered by genome and transcriptome analyses.</title>
        <authorList>
            <person name="O'Connell R.J."/>
            <person name="Thon M.R."/>
            <person name="Hacquard S."/>
            <person name="Amyotte S.G."/>
            <person name="Kleemann J."/>
            <person name="Torres M.F."/>
            <person name="Damm U."/>
            <person name="Buiate E.A."/>
            <person name="Epstein L."/>
            <person name="Alkan N."/>
            <person name="Altmueller J."/>
            <person name="Alvarado-Balderrama L."/>
            <person name="Bauser C.A."/>
            <person name="Becker C."/>
            <person name="Birren B.W."/>
            <person name="Chen Z."/>
            <person name="Choi J."/>
            <person name="Crouch J.A."/>
            <person name="Duvick J.P."/>
            <person name="Farman M.A."/>
            <person name="Gan P."/>
            <person name="Heiman D."/>
            <person name="Henrissat B."/>
            <person name="Howard R.J."/>
            <person name="Kabbage M."/>
            <person name="Koch C."/>
            <person name="Kracher B."/>
            <person name="Kubo Y."/>
            <person name="Law A.D."/>
            <person name="Lebrun M.-H."/>
            <person name="Lee Y.-H."/>
            <person name="Miyara I."/>
            <person name="Moore N."/>
            <person name="Neumann U."/>
            <person name="Nordstroem K."/>
            <person name="Panaccione D.G."/>
            <person name="Panstruga R."/>
            <person name="Place M."/>
            <person name="Proctor R.H."/>
            <person name="Prusky D."/>
            <person name="Rech G."/>
            <person name="Reinhardt R."/>
            <person name="Rollins J.A."/>
            <person name="Rounsley S."/>
            <person name="Schardl C.L."/>
            <person name="Schwartz D.C."/>
            <person name="Shenoy N."/>
            <person name="Shirasu K."/>
            <person name="Sikhakolli U.R."/>
            <person name="Stueber K."/>
            <person name="Sukno S.A."/>
            <person name="Sweigard J.A."/>
            <person name="Takano Y."/>
            <person name="Takahara H."/>
            <person name="Trail F."/>
            <person name="van der Does H.C."/>
            <person name="Voll L.M."/>
            <person name="Will I."/>
            <person name="Young S."/>
            <person name="Zeng Q."/>
            <person name="Zhang J."/>
            <person name="Zhou S."/>
            <person name="Dickman M.B."/>
            <person name="Schulze-Lefert P."/>
            <person name="Ver Loren van Themaat E."/>
            <person name="Ma L.-J."/>
            <person name="Vaillancourt L.J."/>
        </authorList>
    </citation>
    <scope>NUCLEOTIDE SEQUENCE [LARGE SCALE GENOMIC DNA]</scope>
    <source>
        <strain evidence="3">IMI 349063</strain>
    </source>
</reference>
<proteinExistence type="predicted"/>
<feature type="region of interest" description="Disordered" evidence="1">
    <location>
        <begin position="1"/>
        <end position="47"/>
    </location>
</feature>
<organism evidence="2 3">
    <name type="scientific">Colletotrichum higginsianum (strain IMI 349063)</name>
    <name type="common">Crucifer anthracnose fungus</name>
    <dbReference type="NCBI Taxonomy" id="759273"/>
    <lineage>
        <taxon>Eukaryota</taxon>
        <taxon>Fungi</taxon>
        <taxon>Dikarya</taxon>
        <taxon>Ascomycota</taxon>
        <taxon>Pezizomycotina</taxon>
        <taxon>Sordariomycetes</taxon>
        <taxon>Hypocreomycetidae</taxon>
        <taxon>Glomerellales</taxon>
        <taxon>Glomerellaceae</taxon>
        <taxon>Colletotrichum</taxon>
        <taxon>Colletotrichum destructivum species complex</taxon>
    </lineage>
</organism>
<evidence type="ECO:0000256" key="1">
    <source>
        <dbReference type="SAM" id="MobiDB-lite"/>
    </source>
</evidence>